<reference evidence="1 2" key="1">
    <citation type="journal article" date="2023" name="Arcadia Sci">
        <title>De novo assembly of a long-read Amblyomma americanum tick genome.</title>
        <authorList>
            <person name="Chou S."/>
            <person name="Poskanzer K.E."/>
            <person name="Rollins M."/>
            <person name="Thuy-Boun P.S."/>
        </authorList>
    </citation>
    <scope>NUCLEOTIDE SEQUENCE [LARGE SCALE GENOMIC DNA]</scope>
    <source>
        <strain evidence="1">F_SG_1</strain>
        <tissue evidence="1">Salivary glands</tissue>
    </source>
</reference>
<keyword evidence="2" id="KW-1185">Reference proteome</keyword>
<name>A0AAQ4FDI3_AMBAM</name>
<evidence type="ECO:0000313" key="1">
    <source>
        <dbReference type="EMBL" id="KAK8785287.1"/>
    </source>
</evidence>
<sequence length="94" mass="10718">MCSSGCWRSFKGARVKSHQLDEVGDTISSTTSLGTRLLQRHFPAWRTHSSQPRGHPYIFEAVALLFVNFLLPTQPSRNVLYNDSLSLLCKYSRF</sequence>
<organism evidence="1 2">
    <name type="scientific">Amblyomma americanum</name>
    <name type="common">Lone star tick</name>
    <dbReference type="NCBI Taxonomy" id="6943"/>
    <lineage>
        <taxon>Eukaryota</taxon>
        <taxon>Metazoa</taxon>
        <taxon>Ecdysozoa</taxon>
        <taxon>Arthropoda</taxon>
        <taxon>Chelicerata</taxon>
        <taxon>Arachnida</taxon>
        <taxon>Acari</taxon>
        <taxon>Parasitiformes</taxon>
        <taxon>Ixodida</taxon>
        <taxon>Ixodoidea</taxon>
        <taxon>Ixodidae</taxon>
        <taxon>Amblyomminae</taxon>
        <taxon>Amblyomma</taxon>
    </lineage>
</organism>
<comment type="caution">
    <text evidence="1">The sequence shown here is derived from an EMBL/GenBank/DDBJ whole genome shotgun (WGS) entry which is preliminary data.</text>
</comment>
<dbReference type="EMBL" id="JARKHS020003695">
    <property type="protein sequence ID" value="KAK8785287.1"/>
    <property type="molecule type" value="Genomic_DNA"/>
</dbReference>
<protein>
    <submittedName>
        <fullName evidence="1">Uncharacterized protein</fullName>
    </submittedName>
</protein>
<dbReference type="AlphaFoldDB" id="A0AAQ4FDI3"/>
<accession>A0AAQ4FDI3</accession>
<dbReference type="Proteomes" id="UP001321473">
    <property type="component" value="Unassembled WGS sequence"/>
</dbReference>
<gene>
    <name evidence="1" type="ORF">V5799_008348</name>
</gene>
<evidence type="ECO:0000313" key="2">
    <source>
        <dbReference type="Proteomes" id="UP001321473"/>
    </source>
</evidence>
<proteinExistence type="predicted"/>